<keyword evidence="2" id="KW-1185">Reference proteome</keyword>
<accession>D2R3W9</accession>
<dbReference type="HOGENOM" id="CLU_3064607_0_0_0"/>
<organism evidence="1 2">
    <name type="scientific">Pirellula staleyi (strain ATCC 27377 / DSM 6068 / ICPB 4128)</name>
    <name type="common">Pirella staleyi</name>
    <dbReference type="NCBI Taxonomy" id="530564"/>
    <lineage>
        <taxon>Bacteria</taxon>
        <taxon>Pseudomonadati</taxon>
        <taxon>Planctomycetota</taxon>
        <taxon>Planctomycetia</taxon>
        <taxon>Pirellulales</taxon>
        <taxon>Pirellulaceae</taxon>
        <taxon>Pirellula</taxon>
    </lineage>
</organism>
<reference evidence="1 2" key="1">
    <citation type="journal article" date="2009" name="Stand. Genomic Sci.">
        <title>Complete genome sequence of Pirellula staleyi type strain (ATCC 27377).</title>
        <authorList>
            <person name="Clum A."/>
            <person name="Tindall B.J."/>
            <person name="Sikorski J."/>
            <person name="Ivanova N."/>
            <person name="Mavrommatis K."/>
            <person name="Lucas S."/>
            <person name="Glavina del Rio T."/>
            <person name="Nolan M."/>
            <person name="Chen F."/>
            <person name="Tice H."/>
            <person name="Pitluck S."/>
            <person name="Cheng J.F."/>
            <person name="Chertkov O."/>
            <person name="Brettin T."/>
            <person name="Han C."/>
            <person name="Detter J.C."/>
            <person name="Kuske C."/>
            <person name="Bruce D."/>
            <person name="Goodwin L."/>
            <person name="Ovchinikova G."/>
            <person name="Pati A."/>
            <person name="Mikhailova N."/>
            <person name="Chen A."/>
            <person name="Palaniappan K."/>
            <person name="Land M."/>
            <person name="Hauser L."/>
            <person name="Chang Y.J."/>
            <person name="Jeffries C.D."/>
            <person name="Chain P."/>
            <person name="Rohde M."/>
            <person name="Goker M."/>
            <person name="Bristow J."/>
            <person name="Eisen J.A."/>
            <person name="Markowitz V."/>
            <person name="Hugenholtz P."/>
            <person name="Kyrpides N.C."/>
            <person name="Klenk H.P."/>
            <person name="Lapidus A."/>
        </authorList>
    </citation>
    <scope>NUCLEOTIDE SEQUENCE [LARGE SCALE GENOMIC DNA]</scope>
    <source>
        <strain evidence="2">ATCC 27377 / DSM 6068 / ICPB 4128</strain>
    </source>
</reference>
<dbReference type="AlphaFoldDB" id="D2R3W9"/>
<dbReference type="KEGG" id="psl:Psta_4169"/>
<gene>
    <name evidence="1" type="ordered locus">Psta_4169</name>
</gene>
<protein>
    <submittedName>
        <fullName evidence="1">Uncharacterized protein</fullName>
    </submittedName>
</protein>
<dbReference type="Proteomes" id="UP000001887">
    <property type="component" value="Chromosome"/>
</dbReference>
<name>D2R3W9_PIRSD</name>
<proteinExistence type="predicted"/>
<dbReference type="EMBL" id="CP001848">
    <property type="protein sequence ID" value="ADB18818.1"/>
    <property type="molecule type" value="Genomic_DNA"/>
</dbReference>
<evidence type="ECO:0000313" key="2">
    <source>
        <dbReference type="Proteomes" id="UP000001887"/>
    </source>
</evidence>
<evidence type="ECO:0000313" key="1">
    <source>
        <dbReference type="EMBL" id="ADB18818.1"/>
    </source>
</evidence>
<sequence length="53" mass="5829">MSFSAKATFGGMLSLEEPPHFGNRTKQVWLTRPGTGNLPYKSCQRCLKVENGG</sequence>